<feature type="transmembrane region" description="Helical" evidence="1">
    <location>
        <begin position="44"/>
        <end position="63"/>
    </location>
</feature>
<reference evidence="3 4" key="1">
    <citation type="submission" date="2016-10" db="EMBL/GenBank/DDBJ databases">
        <authorList>
            <person name="de Groot N.N."/>
        </authorList>
    </citation>
    <scope>NUCLEOTIDE SEQUENCE [LARGE SCALE GENOMIC DNA]</scope>
    <source>
        <strain evidence="3 4">TC2-24</strain>
    </source>
</reference>
<organism evidence="3 4">
    <name type="scientific">Prevotella aff. ruminicola Tc2-24</name>
    <dbReference type="NCBI Taxonomy" id="81582"/>
    <lineage>
        <taxon>Bacteria</taxon>
        <taxon>Pseudomonadati</taxon>
        <taxon>Bacteroidota</taxon>
        <taxon>Bacteroidia</taxon>
        <taxon>Bacteroidales</taxon>
        <taxon>Prevotellaceae</taxon>
        <taxon>Prevotella</taxon>
    </lineage>
</organism>
<feature type="domain" description="Signal transduction histidine kinase internal region" evidence="2">
    <location>
        <begin position="164"/>
        <end position="242"/>
    </location>
</feature>
<name>A0A1I0P4B2_9BACT</name>
<dbReference type="SUPFAM" id="SSF55874">
    <property type="entry name" value="ATPase domain of HSP90 chaperone/DNA topoisomerase II/histidine kinase"/>
    <property type="match status" value="1"/>
</dbReference>
<dbReference type="Pfam" id="PF06580">
    <property type="entry name" value="His_kinase"/>
    <property type="match status" value="1"/>
</dbReference>
<gene>
    <name evidence="3" type="ORF">SAMN04487850_1568</name>
</gene>
<feature type="transmembrane region" description="Helical" evidence="1">
    <location>
        <begin position="75"/>
        <end position="95"/>
    </location>
</feature>
<dbReference type="InterPro" id="IPR010559">
    <property type="entry name" value="Sig_transdc_His_kin_internal"/>
</dbReference>
<keyword evidence="1" id="KW-0472">Membrane</keyword>
<evidence type="ECO:0000313" key="4">
    <source>
        <dbReference type="Proteomes" id="UP000199373"/>
    </source>
</evidence>
<dbReference type="PANTHER" id="PTHR34220:SF7">
    <property type="entry name" value="SENSOR HISTIDINE KINASE YPDA"/>
    <property type="match status" value="1"/>
</dbReference>
<keyword evidence="3" id="KW-0418">Kinase</keyword>
<dbReference type="GO" id="GO:0016020">
    <property type="term" value="C:membrane"/>
    <property type="evidence" value="ECO:0007669"/>
    <property type="project" value="InterPro"/>
</dbReference>
<dbReference type="InterPro" id="IPR050640">
    <property type="entry name" value="Bact_2-comp_sensor_kinase"/>
</dbReference>
<feature type="transmembrane region" description="Helical" evidence="1">
    <location>
        <begin position="9"/>
        <end position="32"/>
    </location>
</feature>
<dbReference type="PANTHER" id="PTHR34220">
    <property type="entry name" value="SENSOR HISTIDINE KINASE YPDA"/>
    <property type="match status" value="1"/>
</dbReference>
<dbReference type="InterPro" id="IPR036890">
    <property type="entry name" value="HATPase_C_sf"/>
</dbReference>
<dbReference type="GO" id="GO:0000155">
    <property type="term" value="F:phosphorelay sensor kinase activity"/>
    <property type="evidence" value="ECO:0007669"/>
    <property type="project" value="InterPro"/>
</dbReference>
<dbReference type="EMBL" id="FOIQ01000003">
    <property type="protein sequence ID" value="SEW08840.1"/>
    <property type="molecule type" value="Genomic_DNA"/>
</dbReference>
<keyword evidence="3" id="KW-0808">Transferase</keyword>
<accession>A0A1I0P4B2</accession>
<keyword evidence="1" id="KW-0812">Transmembrane</keyword>
<evidence type="ECO:0000256" key="1">
    <source>
        <dbReference type="SAM" id="Phobius"/>
    </source>
</evidence>
<dbReference type="RefSeq" id="WP_177178405.1">
    <property type="nucleotide sequence ID" value="NZ_FOIQ01000003.1"/>
</dbReference>
<feature type="transmembrane region" description="Helical" evidence="1">
    <location>
        <begin position="115"/>
        <end position="141"/>
    </location>
</feature>
<dbReference type="AlphaFoldDB" id="A0A1I0P4B2"/>
<evidence type="ECO:0000259" key="2">
    <source>
        <dbReference type="Pfam" id="PF06580"/>
    </source>
</evidence>
<dbReference type="Proteomes" id="UP000199373">
    <property type="component" value="Unassembled WGS sequence"/>
</dbReference>
<keyword evidence="4" id="KW-1185">Reference proteome</keyword>
<sequence length="351" mass="40374">MKRISKKDLWLFLAQVVVWGIVILALPLASLLSTHDLASSKPSFFMAWGLFHGPLIVYFANFYIFGPYLFFRRKFWWFALCNILLIVAINNRFFVGYAMVKERVPEIAPGLPQDAAWSAFLMSILITLLMDIAIGAIAIGIRHFIRTNQIRQQLRDEKAKNTEAELAWLKNQINPHFLFNTLNNISSLTQIDPDAAQDAIAQLSDLLRYAMYETNKKTVPIQGEVEFMRNYICLMKLRCNEKTEVTTSFDIQQDTEIAPLLFISLIENAFKHGVSSSRPSKIDIRLLQEGNQLIFNCDNTNYPKDDADRSGSGIGLENTRRRLELMYAGHYQWEQSLHDDIYHVKITLKIS</sequence>
<dbReference type="Gene3D" id="3.30.565.10">
    <property type="entry name" value="Histidine kinase-like ATPase, C-terminal domain"/>
    <property type="match status" value="1"/>
</dbReference>
<evidence type="ECO:0000313" key="3">
    <source>
        <dbReference type="EMBL" id="SEW08840.1"/>
    </source>
</evidence>
<protein>
    <submittedName>
        <fullName evidence="3">Histidine kinase</fullName>
    </submittedName>
</protein>
<proteinExistence type="predicted"/>
<keyword evidence="1" id="KW-1133">Transmembrane helix</keyword>